<dbReference type="SMART" id="SM00387">
    <property type="entry name" value="HATPase_c"/>
    <property type="match status" value="1"/>
</dbReference>
<dbReference type="Gene3D" id="3.30.565.10">
    <property type="entry name" value="Histidine kinase-like ATPase, C-terminal domain"/>
    <property type="match status" value="1"/>
</dbReference>
<evidence type="ECO:0000256" key="5">
    <source>
        <dbReference type="ARBA" id="ARBA00022679"/>
    </source>
</evidence>
<feature type="transmembrane region" description="Helical" evidence="11">
    <location>
        <begin position="7"/>
        <end position="32"/>
    </location>
</feature>
<evidence type="ECO:0000259" key="13">
    <source>
        <dbReference type="PROSITE" id="PS50885"/>
    </source>
</evidence>
<proteinExistence type="predicted"/>
<dbReference type="GO" id="GO:0005886">
    <property type="term" value="C:plasma membrane"/>
    <property type="evidence" value="ECO:0007669"/>
    <property type="project" value="TreeGrafter"/>
</dbReference>
<dbReference type="PROSITE" id="PS50109">
    <property type="entry name" value="HIS_KIN"/>
    <property type="match status" value="1"/>
</dbReference>
<evidence type="ECO:0000256" key="6">
    <source>
        <dbReference type="ARBA" id="ARBA00022692"/>
    </source>
</evidence>
<keyword evidence="8 11" id="KW-1133">Transmembrane helix</keyword>
<keyword evidence="6 11" id="KW-0812">Transmembrane</keyword>
<evidence type="ECO:0000256" key="9">
    <source>
        <dbReference type="ARBA" id="ARBA00023012"/>
    </source>
</evidence>
<evidence type="ECO:0000313" key="15">
    <source>
        <dbReference type="Proteomes" id="UP000623250"/>
    </source>
</evidence>
<evidence type="ECO:0000256" key="2">
    <source>
        <dbReference type="ARBA" id="ARBA00004370"/>
    </source>
</evidence>
<evidence type="ECO:0000256" key="7">
    <source>
        <dbReference type="ARBA" id="ARBA00022777"/>
    </source>
</evidence>
<dbReference type="InterPro" id="IPR003594">
    <property type="entry name" value="HATPase_dom"/>
</dbReference>
<evidence type="ECO:0000256" key="1">
    <source>
        <dbReference type="ARBA" id="ARBA00000085"/>
    </source>
</evidence>
<accession>A0A8I1GF87</accession>
<dbReference type="InterPro" id="IPR003660">
    <property type="entry name" value="HAMP_dom"/>
</dbReference>
<dbReference type="InterPro" id="IPR036890">
    <property type="entry name" value="HATPase_C_sf"/>
</dbReference>
<feature type="transmembrane region" description="Helical" evidence="11">
    <location>
        <begin position="175"/>
        <end position="198"/>
    </location>
</feature>
<feature type="domain" description="Histidine kinase" evidence="12">
    <location>
        <begin position="254"/>
        <end position="458"/>
    </location>
</feature>
<name>A0A8I1GF87_9HYPH</name>
<evidence type="ECO:0000256" key="4">
    <source>
        <dbReference type="ARBA" id="ARBA00022553"/>
    </source>
</evidence>
<protein>
    <recommendedName>
        <fullName evidence="3">histidine kinase</fullName>
        <ecNumber evidence="3">2.7.13.3</ecNumber>
    </recommendedName>
</protein>
<comment type="catalytic activity">
    <reaction evidence="1">
        <text>ATP + protein L-histidine = ADP + protein N-phospho-L-histidine.</text>
        <dbReference type="EC" id="2.7.13.3"/>
    </reaction>
</comment>
<reference evidence="14 15" key="1">
    <citation type="submission" date="2020-12" db="EMBL/GenBank/DDBJ databases">
        <title>Revised draft genomes of Rhodomicrobium vannielii ATCC 17100 and Rhodomicrobium udaipurense JA643.</title>
        <authorList>
            <person name="Conners E.M."/>
            <person name="Davenport E.J."/>
            <person name="Bose A."/>
        </authorList>
    </citation>
    <scope>NUCLEOTIDE SEQUENCE [LARGE SCALE GENOMIC DNA]</scope>
    <source>
        <strain evidence="14 15">JA643</strain>
    </source>
</reference>
<gene>
    <name evidence="14" type="ORF">JDN41_01245</name>
</gene>
<dbReference type="Proteomes" id="UP000623250">
    <property type="component" value="Unassembled WGS sequence"/>
</dbReference>
<sequence length="458" mass="49875">MKGNSLALRLLISSAAWIVTILSITAAILISLCNNILEASFDARLNQYLENIIARTAPQGTHDIRRPDDDGEPLFSKPLSGAYWQIRPQDTGSEPMFKSASLVGEIYKTPSELGIKPDERQVRQTYAEGPDGQLLRVLERDIDFGQENESRIFSISVAFDTADVDAEARYLTNTIVLTLALLGGGLLLATFFQVRFGLSPLQDMGRKLAAIRAGEETKLTGTPPAEIQPLQEELNALIEANQNVVERARTHVGNLAHALKTPLSVIMNEAASQEGEFAGKVSQQATIMRQQISHYLDRARIAAQIRPAVGVTDVGAQLTAISRALKKIYEARALTLEVECPGGVRFFGEKQDFDEMAGNLMDNACKWARSSVVVRVEQPAVARGERTFRLIIEDDGPGLPETFRQSAVKRGRRLDESVPGSGLGLSIVADLSHLYRGSLSLEEADGGGLRACLKLPAA</sequence>
<dbReference type="PRINTS" id="PR00344">
    <property type="entry name" value="BCTRLSENSOR"/>
</dbReference>
<dbReference type="RefSeq" id="WP_199502248.1">
    <property type="nucleotide sequence ID" value="NZ_JAEMUK010000002.1"/>
</dbReference>
<organism evidence="14 15">
    <name type="scientific">Rhodomicrobium udaipurense</name>
    <dbReference type="NCBI Taxonomy" id="1202716"/>
    <lineage>
        <taxon>Bacteria</taxon>
        <taxon>Pseudomonadati</taxon>
        <taxon>Pseudomonadota</taxon>
        <taxon>Alphaproteobacteria</taxon>
        <taxon>Hyphomicrobiales</taxon>
        <taxon>Hyphomicrobiaceae</taxon>
        <taxon>Rhodomicrobium</taxon>
    </lineage>
</organism>
<dbReference type="GO" id="GO:0000155">
    <property type="term" value="F:phosphorelay sensor kinase activity"/>
    <property type="evidence" value="ECO:0007669"/>
    <property type="project" value="InterPro"/>
</dbReference>
<evidence type="ECO:0000256" key="3">
    <source>
        <dbReference type="ARBA" id="ARBA00012438"/>
    </source>
</evidence>
<keyword evidence="7 14" id="KW-0418">Kinase</keyword>
<keyword evidence="15" id="KW-1185">Reference proteome</keyword>
<dbReference type="InterPro" id="IPR004358">
    <property type="entry name" value="Sig_transdc_His_kin-like_C"/>
</dbReference>
<dbReference type="AlphaFoldDB" id="A0A8I1GF87"/>
<evidence type="ECO:0000256" key="11">
    <source>
        <dbReference type="SAM" id="Phobius"/>
    </source>
</evidence>
<dbReference type="PANTHER" id="PTHR45436">
    <property type="entry name" value="SENSOR HISTIDINE KINASE YKOH"/>
    <property type="match status" value="1"/>
</dbReference>
<dbReference type="InterPro" id="IPR036097">
    <property type="entry name" value="HisK_dim/P_sf"/>
</dbReference>
<dbReference type="SUPFAM" id="SSF55874">
    <property type="entry name" value="ATPase domain of HSP90 chaperone/DNA topoisomerase II/histidine kinase"/>
    <property type="match status" value="1"/>
</dbReference>
<dbReference type="Gene3D" id="1.10.287.130">
    <property type="match status" value="1"/>
</dbReference>
<keyword evidence="9" id="KW-0902">Two-component regulatory system</keyword>
<evidence type="ECO:0000259" key="12">
    <source>
        <dbReference type="PROSITE" id="PS50109"/>
    </source>
</evidence>
<dbReference type="SUPFAM" id="SSF47384">
    <property type="entry name" value="Homodimeric domain of signal transducing histidine kinase"/>
    <property type="match status" value="1"/>
</dbReference>
<dbReference type="PROSITE" id="PS50885">
    <property type="entry name" value="HAMP"/>
    <property type="match status" value="1"/>
</dbReference>
<evidence type="ECO:0000313" key="14">
    <source>
        <dbReference type="EMBL" id="MBJ7542180.1"/>
    </source>
</evidence>
<dbReference type="EC" id="2.7.13.3" evidence="3"/>
<comment type="caution">
    <text evidence="14">The sequence shown here is derived from an EMBL/GenBank/DDBJ whole genome shotgun (WGS) entry which is preliminary data.</text>
</comment>
<dbReference type="InterPro" id="IPR050428">
    <property type="entry name" value="TCS_sensor_his_kinase"/>
</dbReference>
<evidence type="ECO:0000256" key="10">
    <source>
        <dbReference type="ARBA" id="ARBA00023136"/>
    </source>
</evidence>
<keyword evidence="5" id="KW-0808">Transferase</keyword>
<dbReference type="InterPro" id="IPR005467">
    <property type="entry name" value="His_kinase_dom"/>
</dbReference>
<dbReference type="EMBL" id="JAEMUK010000002">
    <property type="protein sequence ID" value="MBJ7542180.1"/>
    <property type="molecule type" value="Genomic_DNA"/>
</dbReference>
<feature type="domain" description="HAMP" evidence="13">
    <location>
        <begin position="195"/>
        <end position="246"/>
    </location>
</feature>
<dbReference type="Pfam" id="PF02518">
    <property type="entry name" value="HATPase_c"/>
    <property type="match status" value="1"/>
</dbReference>
<evidence type="ECO:0000256" key="8">
    <source>
        <dbReference type="ARBA" id="ARBA00022989"/>
    </source>
</evidence>
<keyword evidence="10 11" id="KW-0472">Membrane</keyword>
<dbReference type="PANTHER" id="PTHR45436:SF5">
    <property type="entry name" value="SENSOR HISTIDINE KINASE TRCS"/>
    <property type="match status" value="1"/>
</dbReference>
<keyword evidence="4" id="KW-0597">Phosphoprotein</keyword>
<comment type="subcellular location">
    <subcellularLocation>
        <location evidence="2">Membrane</location>
    </subcellularLocation>
</comment>